<dbReference type="Proteomes" id="UP000800082">
    <property type="component" value="Unassembled WGS sequence"/>
</dbReference>
<evidence type="ECO:0000313" key="11">
    <source>
        <dbReference type="Proteomes" id="UP000800082"/>
    </source>
</evidence>
<feature type="domain" description="Mif2/CENP-C cupin" evidence="8">
    <location>
        <begin position="601"/>
        <end position="676"/>
    </location>
</feature>
<dbReference type="PANTHER" id="PTHR16684:SF11">
    <property type="entry name" value="CENTROMERE PROTEIN C"/>
    <property type="match status" value="1"/>
</dbReference>
<keyword evidence="3" id="KW-0238">DNA-binding</keyword>
<dbReference type="RefSeq" id="XP_033444042.1">
    <property type="nucleotide sequence ID" value="XM_033594092.1"/>
</dbReference>
<dbReference type="GeneID" id="54351760"/>
<dbReference type="GO" id="GO:0019237">
    <property type="term" value="F:centromeric DNA binding"/>
    <property type="evidence" value="ECO:0007669"/>
    <property type="project" value="InterPro"/>
</dbReference>
<keyword evidence="4" id="KW-0539">Nucleus</keyword>
<dbReference type="SUPFAM" id="SSF51182">
    <property type="entry name" value="RmlC-like cupins"/>
    <property type="match status" value="1"/>
</dbReference>
<feature type="compositionally biased region" description="Acidic residues" evidence="7">
    <location>
        <begin position="140"/>
        <end position="154"/>
    </location>
</feature>
<evidence type="ECO:0000259" key="9">
    <source>
        <dbReference type="Pfam" id="PF15624"/>
    </source>
</evidence>
<dbReference type="GO" id="GO:0051455">
    <property type="term" value="P:spindle attachment to meiosis I kinetochore"/>
    <property type="evidence" value="ECO:0007669"/>
    <property type="project" value="TreeGrafter"/>
</dbReference>
<name>A0A6A5R8W6_9PLEO</name>
<feature type="region of interest" description="Disordered" evidence="7">
    <location>
        <begin position="42"/>
        <end position="455"/>
    </location>
</feature>
<dbReference type="Gene3D" id="2.60.120.10">
    <property type="entry name" value="Jelly Rolls"/>
    <property type="match status" value="1"/>
</dbReference>
<evidence type="ECO:0000256" key="5">
    <source>
        <dbReference type="ARBA" id="ARBA00057947"/>
    </source>
</evidence>
<feature type="compositionally biased region" description="Polar residues" evidence="7">
    <location>
        <begin position="57"/>
        <end position="69"/>
    </location>
</feature>
<dbReference type="PANTHER" id="PTHR16684">
    <property type="entry name" value="CENTROMERE PROTEIN C"/>
    <property type="match status" value="1"/>
</dbReference>
<protein>
    <recommendedName>
        <fullName evidence="6">CENP-C homolog</fullName>
    </recommendedName>
</protein>
<keyword evidence="11" id="KW-1185">Reference proteome</keyword>
<feature type="compositionally biased region" description="Low complexity" evidence="7">
    <location>
        <begin position="70"/>
        <end position="81"/>
    </location>
</feature>
<dbReference type="CDD" id="cd06993">
    <property type="entry name" value="cupin_CENP-C_C"/>
    <property type="match status" value="1"/>
</dbReference>
<evidence type="ECO:0000256" key="3">
    <source>
        <dbReference type="ARBA" id="ARBA00023125"/>
    </source>
</evidence>
<dbReference type="EMBL" id="ML979001">
    <property type="protein sequence ID" value="KAF1923789.1"/>
    <property type="molecule type" value="Genomic_DNA"/>
</dbReference>
<gene>
    <name evidence="10" type="ORF">M421DRAFT_425490</name>
</gene>
<feature type="compositionally biased region" description="Acidic residues" evidence="7">
    <location>
        <begin position="239"/>
        <end position="251"/>
    </location>
</feature>
<organism evidence="10 11">
    <name type="scientific">Didymella exigua CBS 183.55</name>
    <dbReference type="NCBI Taxonomy" id="1150837"/>
    <lineage>
        <taxon>Eukaryota</taxon>
        <taxon>Fungi</taxon>
        <taxon>Dikarya</taxon>
        <taxon>Ascomycota</taxon>
        <taxon>Pezizomycotina</taxon>
        <taxon>Dothideomycetes</taxon>
        <taxon>Pleosporomycetidae</taxon>
        <taxon>Pleosporales</taxon>
        <taxon>Pleosporineae</taxon>
        <taxon>Didymellaceae</taxon>
        <taxon>Didymella</taxon>
    </lineage>
</organism>
<dbReference type="Pfam" id="PF15624">
    <property type="entry name" value="Mif2_N"/>
    <property type="match status" value="1"/>
</dbReference>
<comment type="function">
    <text evidence="5">Component of the kinetochore, a multiprotein complex that assembles on centromeric DNA and attaches chromosomes to spindle microtubules, mediating chromosome segregation and sister chromatid segregation during meiosis and mitosis. Component of the inner kinetochore constitutive centromere-associated network (CCAN), which serves as a structural platform for outer kinetochore assembly.</text>
</comment>
<proteinExistence type="inferred from homology"/>
<dbReference type="FunFam" id="2.60.120.10:FF:000033">
    <property type="entry name" value="Centromere protein C 1"/>
    <property type="match status" value="1"/>
</dbReference>
<dbReference type="OrthoDB" id="1939643at2759"/>
<dbReference type="InterPro" id="IPR025974">
    <property type="entry name" value="Mif2/CENP-C_cupin"/>
</dbReference>
<evidence type="ECO:0000313" key="10">
    <source>
        <dbReference type="EMBL" id="KAF1923789.1"/>
    </source>
</evidence>
<accession>A0A6A5R8W6</accession>
<evidence type="ECO:0000259" key="8">
    <source>
        <dbReference type="Pfam" id="PF11699"/>
    </source>
</evidence>
<dbReference type="GO" id="GO:0051382">
    <property type="term" value="P:kinetochore assembly"/>
    <property type="evidence" value="ECO:0007669"/>
    <property type="project" value="InterPro"/>
</dbReference>
<feature type="compositionally biased region" description="Polar residues" evidence="7">
    <location>
        <begin position="119"/>
        <end position="128"/>
    </location>
</feature>
<dbReference type="AlphaFoldDB" id="A0A6A5R8W6"/>
<sequence>MAPQRKRDNRENAFFNVGVQGRKTGITLEERARDEHGIEAISGIFSSPAKSPPKRGSTVTGSESMDIQESSIPAIITSAAILRNDRTRLPPPKSRSPMKTALGSSPRRRSSMAPRGSSIGLSSPTRATSHPAVARRLDFEVEEEEEEEEEDESLQETPALSGSGQRRGKRNDIYALERSPSRPHSAIMEESELQEQITANNDEDEELPVMTEVEQSFVAQIGDDTMTGADAVESFSEGETQEDTQVEEEVVPEPVKEPAKQRGRKRKSDQAAAVEEESPKPTKARKRGPPAAQAPEPAKKGKKTAPAPAAPARRSKRVSDITEQEPSIFEASTLDDYAVAEPSEVVDEVHVAPKRRGRPPKGQNEAEAEPAASVKTTKKAAAKDAAKDKSEPMFKKPGRPAAKPKEKLAPKSKENARTSDGVAEDEAGRPVDAYGNPLSKADIEQMSTTSVGSRYGRGRHLSVFREMEPKAIARVGRTGRHRVAPIDFWKNDRINYNRDGSMQTIVKAPSPEPIQRTSTYYKKGKKKGLAVAEEEEVELDPWEEDDGFLTGNYKDFDPTNEFTSPGLVEGVIAWSDKAIKPEPVGDGSFQYARIGGSGPAGFFNWGMIELRADQMKRSKNSRKMHMVFNVHSGAVEVKVHENEFTVHRGGMWQVPRGNTYSIKNVGSTTARIFFAQARESFADEE</sequence>
<dbReference type="GO" id="GO:0000776">
    <property type="term" value="C:kinetochore"/>
    <property type="evidence" value="ECO:0007669"/>
    <property type="project" value="InterPro"/>
</dbReference>
<reference evidence="10" key="1">
    <citation type="journal article" date="2020" name="Stud. Mycol.">
        <title>101 Dothideomycetes genomes: a test case for predicting lifestyles and emergence of pathogens.</title>
        <authorList>
            <person name="Haridas S."/>
            <person name="Albert R."/>
            <person name="Binder M."/>
            <person name="Bloem J."/>
            <person name="Labutti K."/>
            <person name="Salamov A."/>
            <person name="Andreopoulos B."/>
            <person name="Baker S."/>
            <person name="Barry K."/>
            <person name="Bills G."/>
            <person name="Bluhm B."/>
            <person name="Cannon C."/>
            <person name="Castanera R."/>
            <person name="Culley D."/>
            <person name="Daum C."/>
            <person name="Ezra D."/>
            <person name="Gonzalez J."/>
            <person name="Henrissat B."/>
            <person name="Kuo A."/>
            <person name="Liang C."/>
            <person name="Lipzen A."/>
            <person name="Lutzoni F."/>
            <person name="Magnuson J."/>
            <person name="Mondo S."/>
            <person name="Nolan M."/>
            <person name="Ohm R."/>
            <person name="Pangilinan J."/>
            <person name="Park H.-J."/>
            <person name="Ramirez L."/>
            <person name="Alfaro M."/>
            <person name="Sun H."/>
            <person name="Tritt A."/>
            <person name="Yoshinaga Y."/>
            <person name="Zwiers L.-H."/>
            <person name="Turgeon B."/>
            <person name="Goodwin S."/>
            <person name="Spatafora J."/>
            <person name="Crous P."/>
            <person name="Grigoriev I."/>
        </authorList>
    </citation>
    <scope>NUCLEOTIDE SEQUENCE</scope>
    <source>
        <strain evidence="10">CBS 183.55</strain>
    </source>
</reference>
<comment type="subcellular location">
    <subcellularLocation>
        <location evidence="1">Nucleus</location>
    </subcellularLocation>
</comment>
<dbReference type="Pfam" id="PF11699">
    <property type="entry name" value="CENP-C_C"/>
    <property type="match status" value="1"/>
</dbReference>
<feature type="compositionally biased region" description="Basic and acidic residues" evidence="7">
    <location>
        <begin position="403"/>
        <end position="417"/>
    </location>
</feature>
<feature type="domain" description="Mif2 N-terminal" evidence="9">
    <location>
        <begin position="14"/>
        <end position="139"/>
    </location>
</feature>
<comment type="similarity">
    <text evidence="2">Belongs to the CENP-C/MIF2 family.</text>
</comment>
<feature type="compositionally biased region" description="Polar residues" evidence="7">
    <location>
        <begin position="155"/>
        <end position="164"/>
    </location>
</feature>
<dbReference type="GO" id="GO:0051315">
    <property type="term" value="P:attachment of mitotic spindle microtubules to kinetochore"/>
    <property type="evidence" value="ECO:0007669"/>
    <property type="project" value="TreeGrafter"/>
</dbReference>
<feature type="compositionally biased region" description="Basic and acidic residues" evidence="7">
    <location>
        <begin position="381"/>
        <end position="394"/>
    </location>
</feature>
<dbReference type="InterPro" id="IPR014710">
    <property type="entry name" value="RmlC-like_jellyroll"/>
</dbReference>
<evidence type="ECO:0000256" key="6">
    <source>
        <dbReference type="ARBA" id="ARBA00075033"/>
    </source>
</evidence>
<dbReference type="GO" id="GO:0005634">
    <property type="term" value="C:nucleus"/>
    <property type="evidence" value="ECO:0007669"/>
    <property type="project" value="UniProtKB-SubCell"/>
</dbReference>
<evidence type="ECO:0000256" key="7">
    <source>
        <dbReference type="SAM" id="MobiDB-lite"/>
    </source>
</evidence>
<dbReference type="InterPro" id="IPR011051">
    <property type="entry name" value="RmlC_Cupin_sf"/>
</dbReference>
<evidence type="ECO:0000256" key="2">
    <source>
        <dbReference type="ARBA" id="ARBA00010291"/>
    </source>
</evidence>
<dbReference type="InterPro" id="IPR028929">
    <property type="entry name" value="Mif2_N"/>
</dbReference>
<evidence type="ECO:0000256" key="1">
    <source>
        <dbReference type="ARBA" id="ARBA00004123"/>
    </source>
</evidence>
<evidence type="ECO:0000256" key="4">
    <source>
        <dbReference type="ARBA" id="ARBA00023242"/>
    </source>
</evidence>
<dbReference type="InterPro" id="IPR028386">
    <property type="entry name" value="CENP-C/Mif2/cnp3"/>
</dbReference>